<evidence type="ECO:0000256" key="1">
    <source>
        <dbReference type="ARBA" id="ARBA00004439"/>
    </source>
</evidence>
<feature type="transmembrane region" description="Helical" evidence="10">
    <location>
        <begin position="304"/>
        <end position="325"/>
    </location>
</feature>
<evidence type="ECO:0000256" key="5">
    <source>
        <dbReference type="ARBA" id="ARBA00022775"/>
    </source>
</evidence>
<organism evidence="12 13">
    <name type="scientific">Porites lobata</name>
    <dbReference type="NCBI Taxonomy" id="104759"/>
    <lineage>
        <taxon>Eukaryota</taxon>
        <taxon>Metazoa</taxon>
        <taxon>Cnidaria</taxon>
        <taxon>Anthozoa</taxon>
        <taxon>Hexacorallia</taxon>
        <taxon>Scleractinia</taxon>
        <taxon>Fungiina</taxon>
        <taxon>Poritidae</taxon>
        <taxon>Porites</taxon>
    </lineage>
</organism>
<dbReference type="InterPro" id="IPR013057">
    <property type="entry name" value="AA_transpt_TM"/>
</dbReference>
<feature type="compositionally biased region" description="Low complexity" evidence="9">
    <location>
        <begin position="16"/>
        <end position="27"/>
    </location>
</feature>
<feature type="transmembrane region" description="Helical" evidence="10">
    <location>
        <begin position="493"/>
        <end position="515"/>
    </location>
</feature>
<dbReference type="Pfam" id="PF01490">
    <property type="entry name" value="Aa_trans"/>
    <property type="match status" value="1"/>
</dbReference>
<comment type="subcellular location">
    <subcellularLocation>
        <location evidence="1">Cytoplasmic vesicle membrane</location>
        <topology evidence="1">Multi-pass membrane protein</topology>
    </subcellularLocation>
</comment>
<feature type="transmembrane region" description="Helical" evidence="10">
    <location>
        <begin position="422"/>
        <end position="454"/>
    </location>
</feature>
<gene>
    <name evidence="12" type="ORF">PLOB_00019422</name>
</gene>
<feature type="transmembrane region" description="Helical" evidence="10">
    <location>
        <begin position="527"/>
        <end position="553"/>
    </location>
</feature>
<keyword evidence="6 10" id="KW-1133">Transmembrane helix</keyword>
<comment type="similarity">
    <text evidence="2">Belongs to the amino acid/polyamine transporter 2 family.</text>
</comment>
<keyword evidence="7 10" id="KW-0472">Membrane</keyword>
<evidence type="ECO:0000313" key="13">
    <source>
        <dbReference type="Proteomes" id="UP001159405"/>
    </source>
</evidence>
<dbReference type="PANTHER" id="PTHR22950">
    <property type="entry name" value="AMINO ACID TRANSPORTER"/>
    <property type="match status" value="1"/>
</dbReference>
<evidence type="ECO:0000256" key="6">
    <source>
        <dbReference type="ARBA" id="ARBA00022989"/>
    </source>
</evidence>
<feature type="compositionally biased region" description="Basic and acidic residues" evidence="9">
    <location>
        <begin position="1"/>
        <end position="11"/>
    </location>
</feature>
<keyword evidence="5" id="KW-0532">Neurotransmitter transport</keyword>
<reference evidence="12 13" key="1">
    <citation type="submission" date="2022-05" db="EMBL/GenBank/DDBJ databases">
        <authorList>
            <consortium name="Genoscope - CEA"/>
            <person name="William W."/>
        </authorList>
    </citation>
    <scope>NUCLEOTIDE SEQUENCE [LARGE SCALE GENOMIC DNA]</scope>
</reference>
<keyword evidence="8" id="KW-0968">Cytoplasmic vesicle</keyword>
<feature type="transmembrane region" description="Helical" evidence="10">
    <location>
        <begin position="466"/>
        <end position="487"/>
    </location>
</feature>
<feature type="transmembrane region" description="Helical" evidence="10">
    <location>
        <begin position="379"/>
        <end position="402"/>
    </location>
</feature>
<name>A0ABN8RF71_9CNID</name>
<dbReference type="PANTHER" id="PTHR22950:SF689">
    <property type="entry name" value="VESICULAR INHIBITORY AMINO ACID TRANSPORTER"/>
    <property type="match status" value="1"/>
</dbReference>
<keyword evidence="3" id="KW-0813">Transport</keyword>
<protein>
    <recommendedName>
        <fullName evidence="11">Amino acid transporter transmembrane domain-containing protein</fullName>
    </recommendedName>
</protein>
<feature type="domain" description="Amino acid transporter transmembrane" evidence="11">
    <location>
        <begin position="163"/>
        <end position="548"/>
    </location>
</feature>
<evidence type="ECO:0000256" key="10">
    <source>
        <dbReference type="SAM" id="Phobius"/>
    </source>
</evidence>
<evidence type="ECO:0000256" key="7">
    <source>
        <dbReference type="ARBA" id="ARBA00023136"/>
    </source>
</evidence>
<feature type="region of interest" description="Disordered" evidence="9">
    <location>
        <begin position="1"/>
        <end position="27"/>
    </location>
</feature>
<comment type="caution">
    <text evidence="12">The sequence shown here is derived from an EMBL/GenBank/DDBJ whole genome shotgun (WGS) entry which is preliminary data.</text>
</comment>
<keyword evidence="4 10" id="KW-0812">Transmembrane</keyword>
<evidence type="ECO:0000256" key="9">
    <source>
        <dbReference type="SAM" id="MobiDB-lite"/>
    </source>
</evidence>
<evidence type="ECO:0000256" key="8">
    <source>
        <dbReference type="ARBA" id="ARBA00023329"/>
    </source>
</evidence>
<accession>A0ABN8RF71</accession>
<keyword evidence="13" id="KW-1185">Reference proteome</keyword>
<evidence type="ECO:0000256" key="3">
    <source>
        <dbReference type="ARBA" id="ARBA00022448"/>
    </source>
</evidence>
<sequence>MVKDDGLDRRSLSITPPASVSVPSSSEAHVATCNEDIPLTTRQMEGKQDGSYYGRYDLEPNETTPLLYSMETASEKSSSSAQRRYSLSRSKSFITTVTSSQTSLFIASLQMSLHSSLVFKPRSAVSGSFKQQSVTLSIQESDTPKITTLGKGPEERRVPAILAMWHVLNVIISSNSVLGMPFAIVLGGVAALPLILLVGFLDGVTSVLLIDCLYEITPKGQHRQRARESYGDIGAAVWGPTGGHVVDLIRISLSYCKCVLRIMVLGNTLKALLSSQVNLSLQEWCLLCTSALLLVVFIKSLSALAWLSMMAVLAAFIIFFLLLGFSLSRYKAWEWQNILFFDVNRFPISMGIVMYSYCGHTVFPAVEESMRNPKKYNTISHWAFSISTAMKFLVGLFCVLTFGSETQSIVLLNLSESNASILSKIASILVIINMYFSYPVNMFVVGGTVDILLLPKFPKCLKQYSLLWFMFTRVILVYSTLGIALALPRFGLLMSVIGSLLGVCITFIFPCVFHLKLKWKNLSWYHIASEVFIILFGVVFGVLGVAFSCIALNNTL</sequence>
<proteinExistence type="inferred from homology"/>
<evidence type="ECO:0000256" key="4">
    <source>
        <dbReference type="ARBA" id="ARBA00022692"/>
    </source>
</evidence>
<dbReference type="EMBL" id="CALNXK010000227">
    <property type="protein sequence ID" value="CAH3177548.1"/>
    <property type="molecule type" value="Genomic_DNA"/>
</dbReference>
<dbReference type="Proteomes" id="UP001159405">
    <property type="component" value="Unassembled WGS sequence"/>
</dbReference>
<evidence type="ECO:0000259" key="11">
    <source>
        <dbReference type="Pfam" id="PF01490"/>
    </source>
</evidence>
<evidence type="ECO:0000313" key="12">
    <source>
        <dbReference type="EMBL" id="CAH3177548.1"/>
    </source>
</evidence>
<evidence type="ECO:0000256" key="2">
    <source>
        <dbReference type="ARBA" id="ARBA00008066"/>
    </source>
</evidence>